<gene>
    <name evidence="1" type="ORF">G3446_11925</name>
</gene>
<protein>
    <submittedName>
        <fullName evidence="1">Uncharacterized protein</fullName>
    </submittedName>
</protein>
<dbReference type="EMBL" id="JAAIJQ010000031">
    <property type="protein sequence ID" value="NEV62591.1"/>
    <property type="molecule type" value="Genomic_DNA"/>
</dbReference>
<sequence>MSFPLPGFPDDVFAPVRSELESMITSVCEAVDAGTAAHTLEAGLFRQLLQLGHRLFESFLTLSGPGDAGARLALEDGRIVKRLTARPRPYRNLFGEYQIARFVYGQREGQKLEAIPLDAQLQLPEACTSYL</sequence>
<evidence type="ECO:0000313" key="1">
    <source>
        <dbReference type="EMBL" id="NEV62591.1"/>
    </source>
</evidence>
<keyword evidence="2" id="KW-1185">Reference proteome</keyword>
<evidence type="ECO:0000313" key="2">
    <source>
        <dbReference type="Proteomes" id="UP000483379"/>
    </source>
</evidence>
<reference evidence="1 2" key="1">
    <citation type="submission" date="2020-02" db="EMBL/GenBank/DDBJ databases">
        <title>Genome sequences of Thiorhodococcus mannitoliphagus and Thiorhodococcus minor, purple sulfur photosynthetic bacteria in the gammaproteobacterial family, Chromatiaceae.</title>
        <authorList>
            <person name="Aviles F.A."/>
            <person name="Meyer T.E."/>
            <person name="Kyndt J.A."/>
        </authorList>
    </citation>
    <scope>NUCLEOTIDE SEQUENCE [LARGE SCALE GENOMIC DNA]</scope>
    <source>
        <strain evidence="1 2">DSM 11518</strain>
    </source>
</reference>
<feature type="non-terminal residue" evidence="1">
    <location>
        <position position="131"/>
    </location>
</feature>
<dbReference type="AlphaFoldDB" id="A0A6M0JZU3"/>
<proteinExistence type="predicted"/>
<accession>A0A6M0JZU3</accession>
<comment type="caution">
    <text evidence="1">The sequence shown here is derived from an EMBL/GenBank/DDBJ whole genome shotgun (WGS) entry which is preliminary data.</text>
</comment>
<dbReference type="RefSeq" id="WP_425338396.1">
    <property type="nucleotide sequence ID" value="NZ_JAAIJQ010000031.1"/>
</dbReference>
<name>A0A6M0JZU3_9GAMM</name>
<organism evidence="1 2">
    <name type="scientific">Thiorhodococcus minor</name>
    <dbReference type="NCBI Taxonomy" id="57489"/>
    <lineage>
        <taxon>Bacteria</taxon>
        <taxon>Pseudomonadati</taxon>
        <taxon>Pseudomonadota</taxon>
        <taxon>Gammaproteobacteria</taxon>
        <taxon>Chromatiales</taxon>
        <taxon>Chromatiaceae</taxon>
        <taxon>Thiorhodococcus</taxon>
    </lineage>
</organism>
<dbReference type="Proteomes" id="UP000483379">
    <property type="component" value="Unassembled WGS sequence"/>
</dbReference>